<comment type="caution">
    <text evidence="1">The sequence shown here is derived from an EMBL/GenBank/DDBJ whole genome shotgun (WGS) entry which is preliminary data.</text>
</comment>
<dbReference type="AlphaFoldDB" id="A0AAD2JID8"/>
<evidence type="ECO:0000313" key="2">
    <source>
        <dbReference type="Proteomes" id="UP001295423"/>
    </source>
</evidence>
<accession>A0AAD2JID8</accession>
<sequence length="188" mass="21327">MANSKRVTINPTVEVHHVLSIHDYTASEISAAWYNEHEMDKIAQRCFKILSKVQSVKSNSGQKYNIRGLESHTTLGSISKQNNRSAAYEVVFDEQQRQYENEESDVQAISDAYQRTTSSSQIWAQVVGRRDEKAVEAYLYEEEEEETTVFLATPAELKVTDSKILSPVRIRRRLSGNTDALSPMPRAA</sequence>
<dbReference type="EMBL" id="CAKOGP040001803">
    <property type="protein sequence ID" value="CAJ1952256.1"/>
    <property type="molecule type" value="Genomic_DNA"/>
</dbReference>
<protein>
    <submittedName>
        <fullName evidence="1">Uncharacterized protein</fullName>
    </submittedName>
</protein>
<reference evidence="1" key="1">
    <citation type="submission" date="2023-08" db="EMBL/GenBank/DDBJ databases">
        <authorList>
            <person name="Audoor S."/>
            <person name="Bilcke G."/>
        </authorList>
    </citation>
    <scope>NUCLEOTIDE SEQUENCE</scope>
</reference>
<gene>
    <name evidence="1" type="ORF">CYCCA115_LOCUS13461</name>
</gene>
<dbReference type="Proteomes" id="UP001295423">
    <property type="component" value="Unassembled WGS sequence"/>
</dbReference>
<proteinExistence type="predicted"/>
<keyword evidence="2" id="KW-1185">Reference proteome</keyword>
<evidence type="ECO:0000313" key="1">
    <source>
        <dbReference type="EMBL" id="CAJ1952256.1"/>
    </source>
</evidence>
<organism evidence="1 2">
    <name type="scientific">Cylindrotheca closterium</name>
    <dbReference type="NCBI Taxonomy" id="2856"/>
    <lineage>
        <taxon>Eukaryota</taxon>
        <taxon>Sar</taxon>
        <taxon>Stramenopiles</taxon>
        <taxon>Ochrophyta</taxon>
        <taxon>Bacillariophyta</taxon>
        <taxon>Bacillariophyceae</taxon>
        <taxon>Bacillariophycidae</taxon>
        <taxon>Bacillariales</taxon>
        <taxon>Bacillariaceae</taxon>
        <taxon>Cylindrotheca</taxon>
    </lineage>
</organism>
<name>A0AAD2JID8_9STRA</name>